<keyword evidence="3" id="KW-1185">Reference proteome</keyword>
<name>A0AAD7EH13_9AGAR</name>
<proteinExistence type="predicted"/>
<feature type="region of interest" description="Disordered" evidence="1">
    <location>
        <begin position="252"/>
        <end position="291"/>
    </location>
</feature>
<feature type="region of interest" description="Disordered" evidence="1">
    <location>
        <begin position="215"/>
        <end position="238"/>
    </location>
</feature>
<evidence type="ECO:0000313" key="2">
    <source>
        <dbReference type="EMBL" id="KAJ7324022.1"/>
    </source>
</evidence>
<evidence type="ECO:0000256" key="1">
    <source>
        <dbReference type="SAM" id="MobiDB-lite"/>
    </source>
</evidence>
<accession>A0AAD7EH13</accession>
<feature type="region of interest" description="Disordered" evidence="1">
    <location>
        <begin position="96"/>
        <end position="117"/>
    </location>
</feature>
<reference evidence="2" key="1">
    <citation type="submission" date="2023-03" db="EMBL/GenBank/DDBJ databases">
        <title>Massive genome expansion in bonnet fungi (Mycena s.s.) driven by repeated elements and novel gene families across ecological guilds.</title>
        <authorList>
            <consortium name="Lawrence Berkeley National Laboratory"/>
            <person name="Harder C.B."/>
            <person name="Miyauchi S."/>
            <person name="Viragh M."/>
            <person name="Kuo A."/>
            <person name="Thoen E."/>
            <person name="Andreopoulos B."/>
            <person name="Lu D."/>
            <person name="Skrede I."/>
            <person name="Drula E."/>
            <person name="Henrissat B."/>
            <person name="Morin E."/>
            <person name="Kohler A."/>
            <person name="Barry K."/>
            <person name="LaButti K."/>
            <person name="Morin E."/>
            <person name="Salamov A."/>
            <person name="Lipzen A."/>
            <person name="Mereny Z."/>
            <person name="Hegedus B."/>
            <person name="Baldrian P."/>
            <person name="Stursova M."/>
            <person name="Weitz H."/>
            <person name="Taylor A."/>
            <person name="Grigoriev I.V."/>
            <person name="Nagy L.G."/>
            <person name="Martin F."/>
            <person name="Kauserud H."/>
        </authorList>
    </citation>
    <scope>NUCLEOTIDE SEQUENCE</scope>
    <source>
        <strain evidence="2">CBHHK002</strain>
    </source>
</reference>
<dbReference type="AlphaFoldDB" id="A0AAD7EH13"/>
<evidence type="ECO:0000313" key="3">
    <source>
        <dbReference type="Proteomes" id="UP001218218"/>
    </source>
</evidence>
<dbReference type="Proteomes" id="UP001218218">
    <property type="component" value="Unassembled WGS sequence"/>
</dbReference>
<protein>
    <submittedName>
        <fullName evidence="2">Uncharacterized protein</fullName>
    </submittedName>
</protein>
<sequence>MATETEDFKGAFSVAKSGNFGYAESTFETFAFKAAFSTTECVDFRRAETRAGTGRFSEPAGAPKGTPAGVKDIKWDMACTRCGICSTSGRTLGTRAGDKGGERYVGGGGRRSEPVHVGNKSTAGIEAKSDGRGSMKRDLAYDQSATFSSLSWRRAGLGDLLPFPSWAPRAETWRPRGVCTCGLTTDAMGLSLGVGGDGRLATSVAATAVWLEAQDTGDAASSRRAGAVPDPDEDEEELEELIWSMEKLRAPASPGHTYLPPSGTKPADKSAAPSYSYDPYPPPSSSRAPAPTLNWTSIPQARSIQAPPTGASCPVNPKSSLNFWFCKQLKRCLQGSVPVWVEGRKRPALVEVVLEGEQNSGSGGDG</sequence>
<gene>
    <name evidence="2" type="ORF">DFH08DRAFT_817496</name>
</gene>
<comment type="caution">
    <text evidence="2">The sequence shown here is derived from an EMBL/GenBank/DDBJ whole genome shotgun (WGS) entry which is preliminary data.</text>
</comment>
<organism evidence="2 3">
    <name type="scientific">Mycena albidolilacea</name>
    <dbReference type="NCBI Taxonomy" id="1033008"/>
    <lineage>
        <taxon>Eukaryota</taxon>
        <taxon>Fungi</taxon>
        <taxon>Dikarya</taxon>
        <taxon>Basidiomycota</taxon>
        <taxon>Agaricomycotina</taxon>
        <taxon>Agaricomycetes</taxon>
        <taxon>Agaricomycetidae</taxon>
        <taxon>Agaricales</taxon>
        <taxon>Marasmiineae</taxon>
        <taxon>Mycenaceae</taxon>
        <taxon>Mycena</taxon>
    </lineage>
</organism>
<dbReference type="EMBL" id="JARIHO010000045">
    <property type="protein sequence ID" value="KAJ7324022.1"/>
    <property type="molecule type" value="Genomic_DNA"/>
</dbReference>